<dbReference type="EMBL" id="JADIKL010000003">
    <property type="protein sequence ID" value="MFK2930363.1"/>
    <property type="molecule type" value="Genomic_DNA"/>
</dbReference>
<comment type="caution">
    <text evidence="3">The sequence shown here is derived from an EMBL/GenBank/DDBJ whole genome shotgun (WGS) entry which is preliminary data.</text>
</comment>
<evidence type="ECO:0000259" key="2">
    <source>
        <dbReference type="PROSITE" id="PS50943"/>
    </source>
</evidence>
<name>A0ABW8KGW2_9GAMM</name>
<dbReference type="InterPro" id="IPR010982">
    <property type="entry name" value="Lambda_DNA-bd_dom_sf"/>
</dbReference>
<dbReference type="Pfam" id="PF01381">
    <property type="entry name" value="HTH_3"/>
    <property type="match status" value="1"/>
</dbReference>
<accession>A0ABW8KGW2</accession>
<dbReference type="InterPro" id="IPR001387">
    <property type="entry name" value="Cro/C1-type_HTH"/>
</dbReference>
<feature type="domain" description="HTH cro/C1-type" evidence="2">
    <location>
        <begin position="83"/>
        <end position="125"/>
    </location>
</feature>
<proteinExistence type="predicted"/>
<reference evidence="3 4" key="1">
    <citation type="submission" date="2020-10" db="EMBL/GenBank/DDBJ databases">
        <title>Phylogeny of dyella-like bacteria.</title>
        <authorList>
            <person name="Fu J."/>
        </authorList>
    </citation>
    <scope>NUCLEOTIDE SEQUENCE [LARGE SCALE GENOMIC DNA]</scope>
    <source>
        <strain evidence="3 4">DKC-1</strain>
    </source>
</reference>
<evidence type="ECO:0000313" key="4">
    <source>
        <dbReference type="Proteomes" id="UP001620397"/>
    </source>
</evidence>
<dbReference type="PROSITE" id="PS50943">
    <property type="entry name" value="HTH_CROC1"/>
    <property type="match status" value="1"/>
</dbReference>
<keyword evidence="4" id="KW-1185">Reference proteome</keyword>
<evidence type="ECO:0000313" key="3">
    <source>
        <dbReference type="EMBL" id="MFK2930363.1"/>
    </source>
</evidence>
<dbReference type="SUPFAM" id="SSF47413">
    <property type="entry name" value="lambda repressor-like DNA-binding domains"/>
    <property type="match status" value="1"/>
</dbReference>
<dbReference type="Gene3D" id="1.10.260.40">
    <property type="entry name" value="lambda repressor-like DNA-binding domains"/>
    <property type="match status" value="1"/>
</dbReference>
<organism evidence="3 4">
    <name type="scientific">Dyella agri</name>
    <dbReference type="NCBI Taxonomy" id="1926869"/>
    <lineage>
        <taxon>Bacteria</taxon>
        <taxon>Pseudomonadati</taxon>
        <taxon>Pseudomonadota</taxon>
        <taxon>Gammaproteobacteria</taxon>
        <taxon>Lysobacterales</taxon>
        <taxon>Rhodanobacteraceae</taxon>
        <taxon>Dyella</taxon>
    </lineage>
</organism>
<dbReference type="SMART" id="SM00530">
    <property type="entry name" value="HTH_XRE"/>
    <property type="match status" value="1"/>
</dbReference>
<dbReference type="Proteomes" id="UP001620397">
    <property type="component" value="Unassembled WGS sequence"/>
</dbReference>
<feature type="region of interest" description="Disordered" evidence="1">
    <location>
        <begin position="28"/>
        <end position="56"/>
    </location>
</feature>
<evidence type="ECO:0000256" key="1">
    <source>
        <dbReference type="SAM" id="MobiDB-lite"/>
    </source>
</evidence>
<feature type="compositionally biased region" description="Pro residues" evidence="1">
    <location>
        <begin position="140"/>
        <end position="151"/>
    </location>
</feature>
<protein>
    <submittedName>
        <fullName evidence="3">Helix-turn-helix domain-containing protein</fullName>
    </submittedName>
</protein>
<gene>
    <name evidence="3" type="ORF">ISP14_06095</name>
</gene>
<feature type="region of interest" description="Disordered" evidence="1">
    <location>
        <begin position="133"/>
        <end position="160"/>
    </location>
</feature>
<dbReference type="CDD" id="cd00093">
    <property type="entry name" value="HTH_XRE"/>
    <property type="match status" value="1"/>
</dbReference>
<dbReference type="RefSeq" id="WP_404537202.1">
    <property type="nucleotide sequence ID" value="NZ_JADIKL010000003.1"/>
</dbReference>
<sequence>MSIAPPHLDAHPAQAAIRSDFHADDLAGGDDGMPVLERPSETISPAMPPTAPARMSSPPIVPAGLDSLSARMQLLIRIEGSASAIARRCGFSEDTVRDWCHGRSDISREHCVIVARALGISLRWLVAGEDSMRDAGDPATWPPKPQAAPVPPDDEGSSADAEAHITVDPNLLASAFRVLQSYIGLVGGSLNPAQRADALAQIYHLLGHAGSPGHANRVIALHALLGGYFCSRKALIG</sequence>